<dbReference type="Proteomes" id="UP000803844">
    <property type="component" value="Unassembled WGS sequence"/>
</dbReference>
<feature type="region of interest" description="Disordered" evidence="1">
    <location>
        <begin position="1"/>
        <end position="23"/>
    </location>
</feature>
<reference evidence="2" key="1">
    <citation type="journal article" date="2020" name="Phytopathology">
        <title>Genome sequence of the chestnut blight fungus Cryphonectria parasitica EP155: A fundamental resource for an archetypical invasive plant pathogen.</title>
        <authorList>
            <person name="Crouch J.A."/>
            <person name="Dawe A."/>
            <person name="Aerts A."/>
            <person name="Barry K."/>
            <person name="Churchill A.C.L."/>
            <person name="Grimwood J."/>
            <person name="Hillman B."/>
            <person name="Milgroom M.G."/>
            <person name="Pangilinan J."/>
            <person name="Smith M."/>
            <person name="Salamov A."/>
            <person name="Schmutz J."/>
            <person name="Yadav J."/>
            <person name="Grigoriev I.V."/>
            <person name="Nuss D."/>
        </authorList>
    </citation>
    <scope>NUCLEOTIDE SEQUENCE</scope>
    <source>
        <strain evidence="2">EP155</strain>
    </source>
</reference>
<evidence type="ECO:0000313" key="2">
    <source>
        <dbReference type="EMBL" id="KAF3760155.1"/>
    </source>
</evidence>
<name>A0A9P4XT12_CRYP1</name>
<organism evidence="2 3">
    <name type="scientific">Cryphonectria parasitica (strain ATCC 38755 / EP155)</name>
    <dbReference type="NCBI Taxonomy" id="660469"/>
    <lineage>
        <taxon>Eukaryota</taxon>
        <taxon>Fungi</taxon>
        <taxon>Dikarya</taxon>
        <taxon>Ascomycota</taxon>
        <taxon>Pezizomycotina</taxon>
        <taxon>Sordariomycetes</taxon>
        <taxon>Sordariomycetidae</taxon>
        <taxon>Diaporthales</taxon>
        <taxon>Cryphonectriaceae</taxon>
        <taxon>Cryphonectria-Endothia species complex</taxon>
        <taxon>Cryphonectria</taxon>
    </lineage>
</organism>
<dbReference type="SUPFAM" id="SSF57850">
    <property type="entry name" value="RING/U-box"/>
    <property type="match status" value="1"/>
</dbReference>
<dbReference type="EMBL" id="MU032353">
    <property type="protein sequence ID" value="KAF3760155.1"/>
    <property type="molecule type" value="Genomic_DNA"/>
</dbReference>
<comment type="caution">
    <text evidence="2">The sequence shown here is derived from an EMBL/GenBank/DDBJ whole genome shotgun (WGS) entry which is preliminary data.</text>
</comment>
<keyword evidence="3" id="KW-1185">Reference proteome</keyword>
<evidence type="ECO:0000313" key="3">
    <source>
        <dbReference type="Proteomes" id="UP000803844"/>
    </source>
</evidence>
<evidence type="ECO:0000256" key="1">
    <source>
        <dbReference type="SAM" id="MobiDB-lite"/>
    </source>
</evidence>
<dbReference type="AlphaFoldDB" id="A0A9P4XT12"/>
<dbReference type="OrthoDB" id="2913095at2759"/>
<dbReference type="RefSeq" id="XP_040771134.1">
    <property type="nucleotide sequence ID" value="XM_040919904.1"/>
</dbReference>
<dbReference type="GeneID" id="63837033"/>
<sequence length="202" mass="22568">DANDDGEARIPNGHDEDSPTRPLPTAPIACRILYDHVSLLQQAHTPELDPTSFQWSWSCDGRNPDGNRCGNVSGIDTVHYHCVYCSDRDFCADCLGRLRDPASGVRITACSPRHKWLRVPKLGSDFYVGMRAENVRIPHGVRTVGGDDKVLEILYDEGSEGEQEVVSVEAWRKKLEREWGVMEEMEMEEAEAETEPTSANPA</sequence>
<gene>
    <name evidence="2" type="ORF">M406DRAFT_324692</name>
</gene>
<accession>A0A9P4XT12</accession>
<feature type="compositionally biased region" description="Basic and acidic residues" evidence="1">
    <location>
        <begin position="1"/>
        <end position="19"/>
    </location>
</feature>
<proteinExistence type="predicted"/>
<feature type="non-terminal residue" evidence="2">
    <location>
        <position position="1"/>
    </location>
</feature>
<protein>
    <submittedName>
        <fullName evidence="2">Uncharacterized protein</fullName>
    </submittedName>
</protein>